<proteinExistence type="predicted"/>
<dbReference type="Pfam" id="PF00903">
    <property type="entry name" value="Glyoxalase"/>
    <property type="match status" value="1"/>
</dbReference>
<evidence type="ECO:0000259" key="1">
    <source>
        <dbReference type="PROSITE" id="PS51819"/>
    </source>
</evidence>
<feature type="domain" description="VOC" evidence="1">
    <location>
        <begin position="1"/>
        <end position="124"/>
    </location>
</feature>
<dbReference type="PANTHER" id="PTHR34109">
    <property type="entry name" value="BNAUNNG04460D PROTEIN-RELATED"/>
    <property type="match status" value="1"/>
</dbReference>
<dbReference type="CDD" id="cd07246">
    <property type="entry name" value="VOC_like"/>
    <property type="match status" value="1"/>
</dbReference>
<dbReference type="EMBL" id="JADQTO010000039">
    <property type="protein sequence ID" value="MBG0568519.1"/>
    <property type="molecule type" value="Genomic_DNA"/>
</dbReference>
<dbReference type="Gene3D" id="3.30.720.110">
    <property type="match status" value="1"/>
</dbReference>
<gene>
    <name evidence="2" type="ORF">I4J89_44565</name>
</gene>
<organism evidence="2 3">
    <name type="scientific">Actinoplanes aureus</name>
    <dbReference type="NCBI Taxonomy" id="2792083"/>
    <lineage>
        <taxon>Bacteria</taxon>
        <taxon>Bacillati</taxon>
        <taxon>Actinomycetota</taxon>
        <taxon>Actinomycetes</taxon>
        <taxon>Micromonosporales</taxon>
        <taxon>Micromonosporaceae</taxon>
        <taxon>Actinoplanes</taxon>
    </lineage>
</organism>
<dbReference type="Proteomes" id="UP000598146">
    <property type="component" value="Unassembled WGS sequence"/>
</dbReference>
<evidence type="ECO:0000313" key="3">
    <source>
        <dbReference type="Proteomes" id="UP000598146"/>
    </source>
</evidence>
<keyword evidence="3" id="KW-1185">Reference proteome</keyword>
<sequence length="145" mass="15664">MAMVPYLCCADAAAAIEFYTAVFEAVEVERWTGDDGRIGHAELTLAGQPLYLADEHPEIGVRSPRALGGTPVSLVLTVPDADATAARAVAAGATVERPVVVQDDGARAGWIIDPFGHRWNLQTPIEHVTPEELRDRVGDRYRISD</sequence>
<dbReference type="AlphaFoldDB" id="A0A931CH44"/>
<reference evidence="2" key="1">
    <citation type="submission" date="2020-11" db="EMBL/GenBank/DDBJ databases">
        <title>Isolation and identification of active actinomycetes.</title>
        <authorList>
            <person name="Sun X."/>
        </authorList>
    </citation>
    <scope>NUCLEOTIDE SEQUENCE</scope>
    <source>
        <strain evidence="2">NEAU-A11</strain>
    </source>
</reference>
<protein>
    <submittedName>
        <fullName evidence="2">VOC family protein</fullName>
    </submittedName>
</protein>
<dbReference type="SUPFAM" id="SSF54593">
    <property type="entry name" value="Glyoxalase/Bleomycin resistance protein/Dihydroxybiphenyl dioxygenase"/>
    <property type="match status" value="1"/>
</dbReference>
<name>A0A931CH44_9ACTN</name>
<dbReference type="PROSITE" id="PS51819">
    <property type="entry name" value="VOC"/>
    <property type="match status" value="1"/>
</dbReference>
<dbReference type="Gene3D" id="3.30.720.120">
    <property type="match status" value="1"/>
</dbReference>
<accession>A0A931CH44</accession>
<dbReference type="RefSeq" id="WP_196420288.1">
    <property type="nucleotide sequence ID" value="NZ_JADQTO010000039.1"/>
</dbReference>
<dbReference type="InterPro" id="IPR037523">
    <property type="entry name" value="VOC_core"/>
</dbReference>
<comment type="caution">
    <text evidence="2">The sequence shown here is derived from an EMBL/GenBank/DDBJ whole genome shotgun (WGS) entry which is preliminary data.</text>
</comment>
<dbReference type="InterPro" id="IPR029068">
    <property type="entry name" value="Glyas_Bleomycin-R_OHBP_Dase"/>
</dbReference>
<dbReference type="PANTHER" id="PTHR34109:SF1">
    <property type="entry name" value="VOC DOMAIN-CONTAINING PROTEIN"/>
    <property type="match status" value="1"/>
</dbReference>
<evidence type="ECO:0000313" key="2">
    <source>
        <dbReference type="EMBL" id="MBG0568519.1"/>
    </source>
</evidence>
<dbReference type="InterPro" id="IPR004360">
    <property type="entry name" value="Glyas_Fos-R_dOase_dom"/>
</dbReference>